<dbReference type="InterPro" id="IPR053151">
    <property type="entry name" value="RNase_H-like"/>
</dbReference>
<dbReference type="CDD" id="cd06222">
    <property type="entry name" value="RNase_H_like"/>
    <property type="match status" value="1"/>
</dbReference>
<dbReference type="InterPro" id="IPR002156">
    <property type="entry name" value="RNaseH_domain"/>
</dbReference>
<dbReference type="InterPro" id="IPR012337">
    <property type="entry name" value="RNaseH-like_sf"/>
</dbReference>
<keyword evidence="3" id="KW-1185">Reference proteome</keyword>
<dbReference type="GO" id="GO:0004523">
    <property type="term" value="F:RNA-DNA hybrid ribonuclease activity"/>
    <property type="evidence" value="ECO:0007669"/>
    <property type="project" value="InterPro"/>
</dbReference>
<name>A0A7J9N812_GOSSC</name>
<gene>
    <name evidence="2" type="ORF">Goshw_022962</name>
</gene>
<dbReference type="PANTHER" id="PTHR47723">
    <property type="entry name" value="OS05G0353850 PROTEIN"/>
    <property type="match status" value="1"/>
</dbReference>
<reference evidence="2 3" key="1">
    <citation type="journal article" date="2019" name="Genome Biol. Evol.">
        <title>Insights into the evolution of the New World diploid cottons (Gossypium, subgenus Houzingenia) based on genome sequencing.</title>
        <authorList>
            <person name="Grover C.E."/>
            <person name="Arick M.A. 2nd"/>
            <person name="Thrash A."/>
            <person name="Conover J.L."/>
            <person name="Sanders W.S."/>
            <person name="Peterson D.G."/>
            <person name="Frelichowski J.E."/>
            <person name="Scheffler J.A."/>
            <person name="Scheffler B.E."/>
            <person name="Wendel J.F."/>
        </authorList>
    </citation>
    <scope>NUCLEOTIDE SEQUENCE [LARGE SCALE GENOMIC DNA]</scope>
    <source>
        <strain evidence="2">1</strain>
        <tissue evidence="2">Leaf</tissue>
    </source>
</reference>
<dbReference type="Pfam" id="PF13456">
    <property type="entry name" value="RVT_3"/>
    <property type="match status" value="1"/>
</dbReference>
<organism evidence="2 3">
    <name type="scientific">Gossypium schwendimanii</name>
    <name type="common">Cotton</name>
    <dbReference type="NCBI Taxonomy" id="34291"/>
    <lineage>
        <taxon>Eukaryota</taxon>
        <taxon>Viridiplantae</taxon>
        <taxon>Streptophyta</taxon>
        <taxon>Embryophyta</taxon>
        <taxon>Tracheophyta</taxon>
        <taxon>Spermatophyta</taxon>
        <taxon>Magnoliopsida</taxon>
        <taxon>eudicotyledons</taxon>
        <taxon>Gunneridae</taxon>
        <taxon>Pentapetalae</taxon>
        <taxon>rosids</taxon>
        <taxon>malvids</taxon>
        <taxon>Malvales</taxon>
        <taxon>Malvaceae</taxon>
        <taxon>Malvoideae</taxon>
        <taxon>Gossypium</taxon>
    </lineage>
</organism>
<dbReference type="PANTHER" id="PTHR47723:SF19">
    <property type="entry name" value="POLYNUCLEOTIDYL TRANSFERASE, RIBONUCLEASE H-LIKE SUPERFAMILY PROTEIN"/>
    <property type="match status" value="1"/>
</dbReference>
<dbReference type="OrthoDB" id="1391789at2759"/>
<evidence type="ECO:0000313" key="2">
    <source>
        <dbReference type="EMBL" id="MBA0879453.1"/>
    </source>
</evidence>
<sequence length="107" mass="11895">ILDGLTLLKEKGLDKILIHTDNLEVVQAIKREASSNPISALVMQKQSGFYWMVSHALREANQVADRIAKMDSANMEGVNVLTTVSEEILEVFNSDKASCFFDIINIV</sequence>
<dbReference type="SUPFAM" id="SSF53098">
    <property type="entry name" value="Ribonuclease H-like"/>
    <property type="match status" value="1"/>
</dbReference>
<dbReference type="AlphaFoldDB" id="A0A7J9N812"/>
<dbReference type="Proteomes" id="UP000593576">
    <property type="component" value="Unassembled WGS sequence"/>
</dbReference>
<feature type="non-terminal residue" evidence="2">
    <location>
        <position position="1"/>
    </location>
</feature>
<dbReference type="EMBL" id="JABFAF010275282">
    <property type="protein sequence ID" value="MBA0879453.1"/>
    <property type="molecule type" value="Genomic_DNA"/>
</dbReference>
<comment type="caution">
    <text evidence="2">The sequence shown here is derived from an EMBL/GenBank/DDBJ whole genome shotgun (WGS) entry which is preliminary data.</text>
</comment>
<dbReference type="InterPro" id="IPR036397">
    <property type="entry name" value="RNaseH_sf"/>
</dbReference>
<proteinExistence type="predicted"/>
<evidence type="ECO:0000313" key="3">
    <source>
        <dbReference type="Proteomes" id="UP000593576"/>
    </source>
</evidence>
<dbReference type="GO" id="GO:0003676">
    <property type="term" value="F:nucleic acid binding"/>
    <property type="evidence" value="ECO:0007669"/>
    <property type="project" value="InterPro"/>
</dbReference>
<accession>A0A7J9N812</accession>
<dbReference type="Gene3D" id="3.30.420.10">
    <property type="entry name" value="Ribonuclease H-like superfamily/Ribonuclease H"/>
    <property type="match status" value="1"/>
</dbReference>
<dbReference type="InterPro" id="IPR044730">
    <property type="entry name" value="RNase_H-like_dom_plant"/>
</dbReference>
<feature type="domain" description="RNase H type-1" evidence="1">
    <location>
        <begin position="1"/>
        <end position="70"/>
    </location>
</feature>
<evidence type="ECO:0000259" key="1">
    <source>
        <dbReference type="Pfam" id="PF13456"/>
    </source>
</evidence>
<protein>
    <recommendedName>
        <fullName evidence="1">RNase H type-1 domain-containing protein</fullName>
    </recommendedName>
</protein>